<dbReference type="Pfam" id="PF13432">
    <property type="entry name" value="TPR_16"/>
    <property type="match status" value="2"/>
</dbReference>
<feature type="transmembrane region" description="Helical" evidence="3">
    <location>
        <begin position="181"/>
        <end position="202"/>
    </location>
</feature>
<feature type="repeat" description="TPR" evidence="1">
    <location>
        <begin position="750"/>
        <end position="783"/>
    </location>
</feature>
<feature type="transmembrane region" description="Helical" evidence="3">
    <location>
        <begin position="43"/>
        <end position="61"/>
    </location>
</feature>
<dbReference type="SMART" id="SM00028">
    <property type="entry name" value="TPR"/>
    <property type="match status" value="4"/>
</dbReference>
<feature type="transmembrane region" description="Helical" evidence="3">
    <location>
        <begin position="133"/>
        <end position="161"/>
    </location>
</feature>
<feature type="transmembrane region" description="Helical" evidence="3">
    <location>
        <begin position="357"/>
        <end position="381"/>
    </location>
</feature>
<feature type="region of interest" description="Disordered" evidence="2">
    <location>
        <begin position="833"/>
        <end position="857"/>
    </location>
</feature>
<dbReference type="PANTHER" id="PTHR12558:SF13">
    <property type="entry name" value="CELL DIVISION CYCLE PROTEIN 27 HOMOLOG"/>
    <property type="match status" value="1"/>
</dbReference>
<dbReference type="Proteomes" id="UP000178510">
    <property type="component" value="Unassembled WGS sequence"/>
</dbReference>
<dbReference type="STRING" id="1802274.A3J58_00585"/>
<dbReference type="PROSITE" id="PS50005">
    <property type="entry name" value="TPR"/>
    <property type="match status" value="3"/>
</dbReference>
<feature type="transmembrane region" description="Helical" evidence="3">
    <location>
        <begin position="108"/>
        <end position="126"/>
    </location>
</feature>
<keyword evidence="1" id="KW-0802">TPR repeat</keyword>
<comment type="caution">
    <text evidence="4">The sequence shown here is derived from an EMBL/GenBank/DDBJ whole genome shotgun (WGS) entry which is preliminary data.</text>
</comment>
<reference evidence="4 5" key="1">
    <citation type="journal article" date="2016" name="Nat. Commun.">
        <title>Thousands of microbial genomes shed light on interconnected biogeochemical processes in an aquifer system.</title>
        <authorList>
            <person name="Anantharaman K."/>
            <person name="Brown C.T."/>
            <person name="Hug L.A."/>
            <person name="Sharon I."/>
            <person name="Castelle C.J."/>
            <person name="Probst A.J."/>
            <person name="Thomas B.C."/>
            <person name="Singh A."/>
            <person name="Wilkins M.J."/>
            <person name="Karaoz U."/>
            <person name="Brodie E.L."/>
            <person name="Williams K.H."/>
            <person name="Hubbard S.S."/>
            <person name="Banfield J.F."/>
        </authorList>
    </citation>
    <scope>NUCLEOTIDE SEQUENCE [LARGE SCALE GENOMIC DNA]</scope>
</reference>
<dbReference type="InterPro" id="IPR011990">
    <property type="entry name" value="TPR-like_helical_dom_sf"/>
</dbReference>
<feature type="repeat" description="TPR" evidence="1">
    <location>
        <begin position="784"/>
        <end position="817"/>
    </location>
</feature>
<evidence type="ECO:0000256" key="1">
    <source>
        <dbReference type="PROSITE-ProRule" id="PRU00339"/>
    </source>
</evidence>
<dbReference type="Gene3D" id="1.25.40.10">
    <property type="entry name" value="Tetratricopeptide repeat domain"/>
    <property type="match status" value="2"/>
</dbReference>
<name>A0A1G2KS89_9BACT</name>
<organism evidence="4 5">
    <name type="scientific">Candidatus Sungbacteria bacterium RIFCSPHIGHO2_02_FULL_52_23</name>
    <dbReference type="NCBI Taxonomy" id="1802274"/>
    <lineage>
        <taxon>Bacteria</taxon>
        <taxon>Candidatus Sungiibacteriota</taxon>
    </lineage>
</organism>
<evidence type="ECO:0000313" key="5">
    <source>
        <dbReference type="Proteomes" id="UP000178510"/>
    </source>
</evidence>
<gene>
    <name evidence="4" type="ORF">A3J58_00585</name>
</gene>
<keyword evidence="3" id="KW-1133">Transmembrane helix</keyword>
<dbReference type="SUPFAM" id="SSF48452">
    <property type="entry name" value="TPR-like"/>
    <property type="match status" value="2"/>
</dbReference>
<protein>
    <recommendedName>
        <fullName evidence="6">Tetratricopeptide repeat protein</fullName>
    </recommendedName>
</protein>
<evidence type="ECO:0008006" key="6">
    <source>
        <dbReference type="Google" id="ProtNLM"/>
    </source>
</evidence>
<feature type="repeat" description="TPR" evidence="1">
    <location>
        <begin position="532"/>
        <end position="565"/>
    </location>
</feature>
<accession>A0A1G2KS89</accession>
<feature type="transmembrane region" description="Helical" evidence="3">
    <location>
        <begin position="73"/>
        <end position="96"/>
    </location>
</feature>
<keyword evidence="3" id="KW-0472">Membrane</keyword>
<sequence>MLTSILSQERFTYAAKMILYVFVALVPVFFLPRPFGIDFGREMTFGMLIMLAFVLWMLSILSAGEIRWRHSPIVYGAGLLAIMYAASALLSPAPWVSVFFGDVAPERLSSVVAGLLLMLIVANVLYRREEGGTLLFVLIFSAALSAALTAFQLLAGVSLLYAIGVADNATVNVVGTLNGLALVYAVLFAVTAGVVFSSAAAGWRAWIRWALRAATFLFLLDLVLINFRTSWIAVLGASVVLFGLFLVDGMAERPAGMPHFQVRHWAMACFAILAIVMIMFQGRPIPGVAVPAEVAPSLNATLAITSELFKQGPMKVFFGSGPGTFGLLWVQYKDPAINQTIFWGTRFNQGQSWASTLLPTAGVLGAGAFVLLMLSLLITFLRMLFGATREVPDQVAEADDESADQPRLADNSMLARALFGGFVALLIGAFLYPVTLTFLLLFFLVAGAMIAVSAPAVRTDRVQTSEIVSEYSPASPEHDGENAENPEGFWSVKNRTIRFDAPWSIFVSSLVAIFLVAFGAAVLWGGVNHIRAVLAVERGVVAANAGDLDGAIAHLTRAYEIEPQDTRSMSILVQVRTEKVRQVLQRAVGGENVQQEFQTVVSDAVRDAQRLTDMYPQEPNLWRVRAALYELVIPYIQGSERFATEAYQKAVEREPANPEIYVQWGRAGLAFADRIAAAANQAQGKDKEDILKAYTENLNQIVQIFQRAIQVKQDFAPAHFLLAQTALRLGNLDAAIESVENAKAAAPFDTGVAFQLGLLYYQKNDLGRARAEFERAVSTNENYSNARYFLGLIYDRQSEKQKAMDQFMRIEKLNPDNAEVKRILVNLAAGKPALDGIVPPASPPEKRKDAPVGEQSQ</sequence>
<feature type="transmembrane region" description="Helical" evidence="3">
    <location>
        <begin position="503"/>
        <end position="524"/>
    </location>
</feature>
<dbReference type="EMBL" id="MHQM01000051">
    <property type="protein sequence ID" value="OHA02308.1"/>
    <property type="molecule type" value="Genomic_DNA"/>
</dbReference>
<dbReference type="AlphaFoldDB" id="A0A1G2KS89"/>
<feature type="transmembrane region" description="Helical" evidence="3">
    <location>
        <begin position="231"/>
        <end position="250"/>
    </location>
</feature>
<keyword evidence="3" id="KW-0812">Transmembrane</keyword>
<evidence type="ECO:0000256" key="2">
    <source>
        <dbReference type="SAM" id="MobiDB-lite"/>
    </source>
</evidence>
<feature type="transmembrane region" description="Helical" evidence="3">
    <location>
        <begin position="262"/>
        <end position="280"/>
    </location>
</feature>
<proteinExistence type="predicted"/>
<feature type="transmembrane region" description="Helical" evidence="3">
    <location>
        <begin position="12"/>
        <end position="31"/>
    </location>
</feature>
<dbReference type="InterPro" id="IPR019734">
    <property type="entry name" value="TPR_rpt"/>
</dbReference>
<dbReference type="PANTHER" id="PTHR12558">
    <property type="entry name" value="CELL DIVISION CYCLE 16,23,27"/>
    <property type="match status" value="1"/>
</dbReference>
<evidence type="ECO:0000256" key="3">
    <source>
        <dbReference type="SAM" id="Phobius"/>
    </source>
</evidence>
<evidence type="ECO:0000313" key="4">
    <source>
        <dbReference type="EMBL" id="OHA02308.1"/>
    </source>
</evidence>